<dbReference type="AlphaFoldDB" id="A0A8J3N7D7"/>
<dbReference type="GO" id="GO:0005886">
    <property type="term" value="C:plasma membrane"/>
    <property type="evidence" value="ECO:0007669"/>
    <property type="project" value="UniProtKB-SubCell"/>
</dbReference>
<proteinExistence type="predicted"/>
<keyword evidence="6 7" id="KW-0472">Membrane</keyword>
<dbReference type="EMBL" id="BNJK01000001">
    <property type="protein sequence ID" value="GHO97052.1"/>
    <property type="molecule type" value="Genomic_DNA"/>
</dbReference>
<evidence type="ECO:0000256" key="3">
    <source>
        <dbReference type="ARBA" id="ARBA00022475"/>
    </source>
</evidence>
<dbReference type="GO" id="GO:0022857">
    <property type="term" value="F:transmembrane transporter activity"/>
    <property type="evidence" value="ECO:0007669"/>
    <property type="project" value="InterPro"/>
</dbReference>
<organism evidence="9 10">
    <name type="scientific">Reticulibacter mediterranei</name>
    <dbReference type="NCBI Taxonomy" id="2778369"/>
    <lineage>
        <taxon>Bacteria</taxon>
        <taxon>Bacillati</taxon>
        <taxon>Chloroflexota</taxon>
        <taxon>Ktedonobacteria</taxon>
        <taxon>Ktedonobacterales</taxon>
        <taxon>Reticulibacteraceae</taxon>
        <taxon>Reticulibacter</taxon>
    </lineage>
</organism>
<evidence type="ECO:0000256" key="4">
    <source>
        <dbReference type="ARBA" id="ARBA00022692"/>
    </source>
</evidence>
<evidence type="ECO:0000256" key="6">
    <source>
        <dbReference type="ARBA" id="ARBA00023136"/>
    </source>
</evidence>
<dbReference type="PROSITE" id="PS50850">
    <property type="entry name" value="MFS"/>
    <property type="match status" value="1"/>
</dbReference>
<feature type="transmembrane region" description="Helical" evidence="7">
    <location>
        <begin position="185"/>
        <end position="212"/>
    </location>
</feature>
<dbReference type="PANTHER" id="PTHR23513">
    <property type="entry name" value="INTEGRAL MEMBRANE EFFLUX PROTEIN-RELATED"/>
    <property type="match status" value="1"/>
</dbReference>
<dbReference type="Gene3D" id="1.20.1250.20">
    <property type="entry name" value="MFS general substrate transporter like domains"/>
    <property type="match status" value="2"/>
</dbReference>
<evidence type="ECO:0000256" key="1">
    <source>
        <dbReference type="ARBA" id="ARBA00004651"/>
    </source>
</evidence>
<feature type="transmembrane region" description="Helical" evidence="7">
    <location>
        <begin position="282"/>
        <end position="300"/>
    </location>
</feature>
<evidence type="ECO:0000256" key="7">
    <source>
        <dbReference type="SAM" id="Phobius"/>
    </source>
</evidence>
<evidence type="ECO:0000313" key="10">
    <source>
        <dbReference type="Proteomes" id="UP000597444"/>
    </source>
</evidence>
<evidence type="ECO:0000259" key="8">
    <source>
        <dbReference type="PROSITE" id="PS50850"/>
    </source>
</evidence>
<feature type="transmembrane region" description="Helical" evidence="7">
    <location>
        <begin position="69"/>
        <end position="90"/>
    </location>
</feature>
<gene>
    <name evidence="9" type="primary">tetV</name>
    <name evidence="9" type="ORF">KSF_071000</name>
</gene>
<name>A0A8J3N7D7_9CHLR</name>
<protein>
    <submittedName>
        <fullName evidence="9">MFS transporter</fullName>
    </submittedName>
</protein>
<feature type="transmembrane region" description="Helical" evidence="7">
    <location>
        <begin position="102"/>
        <end position="123"/>
    </location>
</feature>
<evidence type="ECO:0000313" key="9">
    <source>
        <dbReference type="EMBL" id="GHO97052.1"/>
    </source>
</evidence>
<keyword evidence="3" id="KW-1003">Cell membrane</keyword>
<dbReference type="InterPro" id="IPR036259">
    <property type="entry name" value="MFS_trans_sf"/>
</dbReference>
<dbReference type="InterPro" id="IPR010290">
    <property type="entry name" value="TM_effector"/>
</dbReference>
<dbReference type="CDD" id="cd06173">
    <property type="entry name" value="MFS_MefA_like"/>
    <property type="match status" value="1"/>
</dbReference>
<keyword evidence="5 7" id="KW-1133">Transmembrane helix</keyword>
<evidence type="ECO:0000256" key="5">
    <source>
        <dbReference type="ARBA" id="ARBA00022989"/>
    </source>
</evidence>
<feature type="transmembrane region" description="Helical" evidence="7">
    <location>
        <begin position="39"/>
        <end position="63"/>
    </location>
</feature>
<dbReference type="PANTHER" id="PTHR23513:SF9">
    <property type="entry name" value="ENTEROBACTIN EXPORTER ENTS"/>
    <property type="match status" value="1"/>
</dbReference>
<keyword evidence="10" id="KW-1185">Reference proteome</keyword>
<dbReference type="RefSeq" id="WP_236065055.1">
    <property type="nucleotide sequence ID" value="NZ_BNJK01000001.1"/>
</dbReference>
<evidence type="ECO:0000256" key="2">
    <source>
        <dbReference type="ARBA" id="ARBA00022448"/>
    </source>
</evidence>
<dbReference type="InterPro" id="IPR020846">
    <property type="entry name" value="MFS_dom"/>
</dbReference>
<keyword evidence="4 7" id="KW-0812">Transmembrane</keyword>
<dbReference type="Proteomes" id="UP000597444">
    <property type="component" value="Unassembled WGS sequence"/>
</dbReference>
<feature type="transmembrane region" description="Helical" evidence="7">
    <location>
        <begin position="312"/>
        <end position="333"/>
    </location>
</feature>
<sequence>MKQPKDEINESNSTSLVAPSPVVNDQGSYRALQFSDFRLLVVGVFLSMFGRQMLTVAIGWELYERTSSALVLGGVGLAQVIPLIALFLPAGYIADRYNRKQVVIVSQVVLVLASLVLTILSYVHGSLFLIYACLAVMGGAQSFSNPASSALVAQAVPEYAYENATTWRSSVAQLSSVIGPASGGFLIGLLHGATFVYALSGLTSVIFILLLIQMRATHQPQKRAKNQKTLGSLVEGISFLGKTQVMLAAITLDLFAVLLGGATALLPIFARDILHVGPIGLGWLQAADSLGAVCMALLLAHRPPFQHAGRALLLAVAGFGLATIIFGLSRWFWLSLPMLFLLGACDNISVVVRSTLLLVRTPDEMRGRVGAVSSLFIGTSNQLGGFESGLVAQFFGPVVSVVVGGIGTILVVALIAWRWPEMRHLGRLRETPQDV</sequence>
<dbReference type="SUPFAM" id="SSF103473">
    <property type="entry name" value="MFS general substrate transporter"/>
    <property type="match status" value="1"/>
</dbReference>
<comment type="caution">
    <text evidence="9">The sequence shown here is derived from an EMBL/GenBank/DDBJ whole genome shotgun (WGS) entry which is preliminary data.</text>
</comment>
<keyword evidence="2" id="KW-0813">Transport</keyword>
<dbReference type="Pfam" id="PF05977">
    <property type="entry name" value="MFS_3"/>
    <property type="match status" value="1"/>
</dbReference>
<feature type="transmembrane region" description="Helical" evidence="7">
    <location>
        <begin position="245"/>
        <end position="270"/>
    </location>
</feature>
<accession>A0A8J3N7D7</accession>
<reference evidence="9" key="1">
    <citation type="submission" date="2020-10" db="EMBL/GenBank/DDBJ databases">
        <title>Taxonomic study of unclassified bacteria belonging to the class Ktedonobacteria.</title>
        <authorList>
            <person name="Yabe S."/>
            <person name="Wang C.M."/>
            <person name="Zheng Y."/>
            <person name="Sakai Y."/>
            <person name="Cavaletti L."/>
            <person name="Monciardini P."/>
            <person name="Donadio S."/>
        </authorList>
    </citation>
    <scope>NUCLEOTIDE SEQUENCE</scope>
    <source>
        <strain evidence="9">ID150040</strain>
    </source>
</reference>
<feature type="domain" description="Major facilitator superfamily (MFS) profile" evidence="8">
    <location>
        <begin position="36"/>
        <end position="423"/>
    </location>
</feature>
<comment type="subcellular location">
    <subcellularLocation>
        <location evidence="1">Cell membrane</location>
        <topology evidence="1">Multi-pass membrane protein</topology>
    </subcellularLocation>
</comment>
<feature type="transmembrane region" description="Helical" evidence="7">
    <location>
        <begin position="398"/>
        <end position="419"/>
    </location>
</feature>